<dbReference type="NCBIfam" id="TIGR01987">
    <property type="entry name" value="HI0074"/>
    <property type="match status" value="1"/>
</dbReference>
<dbReference type="PATRIC" id="fig|1122219.3.peg.2626"/>
<evidence type="ECO:0000313" key="2">
    <source>
        <dbReference type="Proteomes" id="UP000036503"/>
    </source>
</evidence>
<dbReference type="Pfam" id="PF08780">
    <property type="entry name" value="NTase_sub_bind"/>
    <property type="match status" value="1"/>
</dbReference>
<name>A0A0J6WSX4_9FIRM</name>
<proteinExistence type="predicted"/>
<organism evidence="1 2">
    <name type="scientific">Megasphaera cerevisiae DSM 20462</name>
    <dbReference type="NCBI Taxonomy" id="1122219"/>
    <lineage>
        <taxon>Bacteria</taxon>
        <taxon>Bacillati</taxon>
        <taxon>Bacillota</taxon>
        <taxon>Negativicutes</taxon>
        <taxon>Veillonellales</taxon>
        <taxon>Veillonellaceae</taxon>
        <taxon>Megasphaera</taxon>
    </lineage>
</organism>
<comment type="caution">
    <text evidence="1">The sequence shown here is derived from an EMBL/GenBank/DDBJ whole genome shotgun (WGS) entry which is preliminary data.</text>
</comment>
<dbReference type="EMBL" id="LEKT01000055">
    <property type="protein sequence ID" value="KMO85589.1"/>
    <property type="molecule type" value="Genomic_DNA"/>
</dbReference>
<keyword evidence="2" id="KW-1185">Reference proteome</keyword>
<protein>
    <recommendedName>
        <fullName evidence="3">Nucleotidyltransferase</fullName>
    </recommendedName>
</protein>
<reference evidence="1 2" key="1">
    <citation type="submission" date="2015-06" db="EMBL/GenBank/DDBJ databases">
        <title>Draft genome sequence of beer spoilage bacterium Megasphaera cerevisiae type strain 20462.</title>
        <authorList>
            <person name="Kutumbaka K."/>
            <person name="Pasmowitz J."/>
            <person name="Mategko J."/>
            <person name="Reyes D."/>
            <person name="Friedrich A."/>
            <person name="Han S."/>
            <person name="Martens-Habbena W."/>
            <person name="Neal-McKinney J."/>
            <person name="Janagama H.K."/>
            <person name="Nadala C."/>
            <person name="Samadpour M."/>
        </authorList>
    </citation>
    <scope>NUCLEOTIDE SEQUENCE [LARGE SCALE GENOMIC DNA]</scope>
    <source>
        <strain evidence="1 2">DSM 20462</strain>
    </source>
</reference>
<dbReference type="SUPFAM" id="SSF81593">
    <property type="entry name" value="Nucleotidyltransferase substrate binding subunit/domain"/>
    <property type="match status" value="1"/>
</dbReference>
<dbReference type="STRING" id="39029.BSR42_09150"/>
<sequence length="120" mass="13881">MTALEEFICHFAVFSQAEAEDMGNVFIRHGVIHLFMEQFDLGCRVFQKCLCRDGHGTAAMGSPREIIMAAYEAYLFVDEDVWLAMLRDRYETVSVKGTARVQRIVEYYIPAFRNMIAMLR</sequence>
<gene>
    <name evidence="1" type="ORF">AB840_12730</name>
</gene>
<evidence type="ECO:0000313" key="1">
    <source>
        <dbReference type="EMBL" id="KMO85589.1"/>
    </source>
</evidence>
<dbReference type="Gene3D" id="1.20.120.330">
    <property type="entry name" value="Nucleotidyltransferases domain 2"/>
    <property type="match status" value="1"/>
</dbReference>
<dbReference type="AlphaFoldDB" id="A0A0J6WSX4"/>
<dbReference type="InterPro" id="IPR010235">
    <property type="entry name" value="HepT"/>
</dbReference>
<dbReference type="RefSeq" id="WP_048515224.1">
    <property type="nucleotide sequence ID" value="NZ_FUXD01000047.1"/>
</dbReference>
<evidence type="ECO:0008006" key="3">
    <source>
        <dbReference type="Google" id="ProtNLM"/>
    </source>
</evidence>
<dbReference type="Proteomes" id="UP000036503">
    <property type="component" value="Unassembled WGS sequence"/>
</dbReference>
<accession>A0A0J6WSX4</accession>
<dbReference type="OrthoDB" id="9810452at2"/>
<dbReference type="InParanoid" id="A0A0J6WSX4"/>